<dbReference type="Gene3D" id="6.10.140.2220">
    <property type="match status" value="1"/>
</dbReference>
<reference evidence="6" key="1">
    <citation type="submission" date="2023-01" db="EMBL/GenBank/DDBJ databases">
        <title>Metagenome sequencing of chrysophaentin producing Chrysophaeum taylorii.</title>
        <authorList>
            <person name="Davison J."/>
            <person name="Bewley C."/>
        </authorList>
    </citation>
    <scope>NUCLEOTIDE SEQUENCE</scope>
    <source>
        <strain evidence="6">NIES-1699</strain>
    </source>
</reference>
<dbReference type="InterPro" id="IPR002893">
    <property type="entry name" value="Znf_MYND"/>
</dbReference>
<proteinExistence type="predicted"/>
<keyword evidence="1" id="KW-0479">Metal-binding</keyword>
<dbReference type="AlphaFoldDB" id="A0AAD7U8D2"/>
<keyword evidence="2 4" id="KW-0863">Zinc-finger</keyword>
<organism evidence="6 7">
    <name type="scientific">Chrysophaeum taylorii</name>
    <dbReference type="NCBI Taxonomy" id="2483200"/>
    <lineage>
        <taxon>Eukaryota</taxon>
        <taxon>Sar</taxon>
        <taxon>Stramenopiles</taxon>
        <taxon>Ochrophyta</taxon>
        <taxon>Pelagophyceae</taxon>
        <taxon>Pelagomonadales</taxon>
        <taxon>Pelagomonadaceae</taxon>
        <taxon>Chrysophaeum</taxon>
    </lineage>
</organism>
<gene>
    <name evidence="6" type="ORF">CTAYLR_001863</name>
</gene>
<accession>A0AAD7U8D2</accession>
<sequence length="181" mass="20265">MATETMEFAANRSVRDLTNALSAMGIVETNGRSKAWMIKAYADDAIQLDGKIDPTASGRTHEKNCNGCEMCKQRRREFKQREKERRREACEHCGQTATEPCSKRKLSSFCSRECMQAGWPAHKTTCKLRVDRDVSIVGLLGTMTDHEYAVHYAYAAESLDDPTTPRHIFNTVPATSTRAAA</sequence>
<evidence type="ECO:0000259" key="5">
    <source>
        <dbReference type="PROSITE" id="PS50865"/>
    </source>
</evidence>
<evidence type="ECO:0000256" key="3">
    <source>
        <dbReference type="ARBA" id="ARBA00022833"/>
    </source>
</evidence>
<evidence type="ECO:0000313" key="7">
    <source>
        <dbReference type="Proteomes" id="UP001230188"/>
    </source>
</evidence>
<protein>
    <recommendedName>
        <fullName evidence="5">MYND-type domain-containing protein</fullName>
    </recommendedName>
</protein>
<name>A0AAD7U8D2_9STRA</name>
<evidence type="ECO:0000256" key="2">
    <source>
        <dbReference type="ARBA" id="ARBA00022771"/>
    </source>
</evidence>
<feature type="domain" description="MYND-type" evidence="5">
    <location>
        <begin position="90"/>
        <end position="126"/>
    </location>
</feature>
<dbReference type="SUPFAM" id="SSF144232">
    <property type="entry name" value="HIT/MYND zinc finger-like"/>
    <property type="match status" value="1"/>
</dbReference>
<keyword evidence="3" id="KW-0862">Zinc</keyword>
<dbReference type="GO" id="GO:0008270">
    <property type="term" value="F:zinc ion binding"/>
    <property type="evidence" value="ECO:0007669"/>
    <property type="project" value="UniProtKB-KW"/>
</dbReference>
<dbReference type="Proteomes" id="UP001230188">
    <property type="component" value="Unassembled WGS sequence"/>
</dbReference>
<keyword evidence="7" id="KW-1185">Reference proteome</keyword>
<dbReference type="Pfam" id="PF01753">
    <property type="entry name" value="zf-MYND"/>
    <property type="match status" value="1"/>
</dbReference>
<evidence type="ECO:0000256" key="4">
    <source>
        <dbReference type="PROSITE-ProRule" id="PRU00134"/>
    </source>
</evidence>
<comment type="caution">
    <text evidence="6">The sequence shown here is derived from an EMBL/GenBank/DDBJ whole genome shotgun (WGS) entry which is preliminary data.</text>
</comment>
<evidence type="ECO:0000256" key="1">
    <source>
        <dbReference type="ARBA" id="ARBA00022723"/>
    </source>
</evidence>
<evidence type="ECO:0000313" key="6">
    <source>
        <dbReference type="EMBL" id="KAJ8600018.1"/>
    </source>
</evidence>
<dbReference type="PROSITE" id="PS50865">
    <property type="entry name" value="ZF_MYND_2"/>
    <property type="match status" value="1"/>
</dbReference>
<dbReference type="EMBL" id="JAQMWT010000531">
    <property type="protein sequence ID" value="KAJ8600018.1"/>
    <property type="molecule type" value="Genomic_DNA"/>
</dbReference>